<feature type="transmembrane region" description="Helical" evidence="1">
    <location>
        <begin position="241"/>
        <end position="259"/>
    </location>
</feature>
<dbReference type="Proteomes" id="UP000321598">
    <property type="component" value="Unassembled WGS sequence"/>
</dbReference>
<feature type="transmembrane region" description="Helical" evidence="1">
    <location>
        <begin position="167"/>
        <end position="185"/>
    </location>
</feature>
<keyword evidence="5" id="KW-1185">Reference proteome</keyword>
<accession>A0A2T7BSV5</accession>
<dbReference type="Proteomes" id="UP000254956">
    <property type="component" value="Unassembled WGS sequence"/>
</dbReference>
<feature type="transmembrane region" description="Helical" evidence="1">
    <location>
        <begin position="205"/>
        <end position="229"/>
    </location>
</feature>
<dbReference type="EMBL" id="BKAV01000017">
    <property type="protein sequence ID" value="GEQ00545.1"/>
    <property type="molecule type" value="Genomic_DNA"/>
</dbReference>
<feature type="transmembrane region" description="Helical" evidence="1">
    <location>
        <begin position="15"/>
        <end position="39"/>
    </location>
</feature>
<dbReference type="RefSeq" id="WP_021459468.1">
    <property type="nucleotide sequence ID" value="NZ_BKAV01000017.1"/>
</dbReference>
<dbReference type="GO" id="GO:0008381">
    <property type="term" value="F:mechanosensitive monoatomic ion channel activity"/>
    <property type="evidence" value="ECO:0007669"/>
    <property type="project" value="InterPro"/>
</dbReference>
<feature type="transmembrane region" description="Helical" evidence="1">
    <location>
        <begin position="78"/>
        <end position="95"/>
    </location>
</feature>
<dbReference type="AlphaFoldDB" id="A0A2T7BSV5"/>
<dbReference type="EMBL" id="UGZE01000001">
    <property type="protein sequence ID" value="SUJ08057.1"/>
    <property type="molecule type" value="Genomic_DNA"/>
</dbReference>
<dbReference type="PANTHER" id="PTHR30221:SF1">
    <property type="entry name" value="SMALL-CONDUCTANCE MECHANOSENSITIVE CHANNEL"/>
    <property type="match status" value="1"/>
</dbReference>
<dbReference type="NCBIfam" id="NF033912">
    <property type="entry name" value="msc"/>
    <property type="match status" value="1"/>
</dbReference>
<protein>
    <submittedName>
        <fullName evidence="3">Conserved TM helix</fullName>
    </submittedName>
</protein>
<reference evidence="2 5" key="2">
    <citation type="submission" date="2019-07" db="EMBL/GenBank/DDBJ databases">
        <title>Whole genome shotgun sequence of Staphylococcus arlettae NBRC 109765.</title>
        <authorList>
            <person name="Hosoyama A."/>
            <person name="Uohara A."/>
            <person name="Ohji S."/>
            <person name="Ichikawa N."/>
        </authorList>
    </citation>
    <scope>NUCLEOTIDE SEQUENCE [LARGE SCALE GENOMIC DNA]</scope>
    <source>
        <strain evidence="2 5">NBRC 109765</strain>
    </source>
</reference>
<dbReference type="InterPro" id="IPR045275">
    <property type="entry name" value="MscS_archaea/bacteria_type"/>
</dbReference>
<keyword evidence="1" id="KW-1133">Transmembrane helix</keyword>
<feature type="transmembrane region" description="Helical" evidence="1">
    <location>
        <begin position="121"/>
        <end position="146"/>
    </location>
</feature>
<keyword evidence="1" id="KW-0812">Transmembrane</keyword>
<feature type="transmembrane region" description="Helical" evidence="1">
    <location>
        <begin position="271"/>
        <end position="292"/>
    </location>
</feature>
<evidence type="ECO:0000313" key="3">
    <source>
        <dbReference type="EMBL" id="SUJ08057.1"/>
    </source>
</evidence>
<reference evidence="3 4" key="1">
    <citation type="submission" date="2018-06" db="EMBL/GenBank/DDBJ databases">
        <authorList>
            <consortium name="Pathogen Informatics"/>
            <person name="Doyle S."/>
        </authorList>
    </citation>
    <scope>NUCLEOTIDE SEQUENCE [LARGE SCALE GENOMIC DNA]</scope>
    <source>
        <strain evidence="3 4">NCTC12413</strain>
    </source>
</reference>
<dbReference type="InterPro" id="IPR008910">
    <property type="entry name" value="MSC_TM_helix"/>
</dbReference>
<dbReference type="OrthoDB" id="1411407at2"/>
<evidence type="ECO:0000313" key="4">
    <source>
        <dbReference type="Proteomes" id="UP000254956"/>
    </source>
</evidence>
<proteinExistence type="predicted"/>
<keyword evidence="1" id="KW-0472">Membrane</keyword>
<evidence type="ECO:0000313" key="5">
    <source>
        <dbReference type="Proteomes" id="UP000321598"/>
    </source>
</evidence>
<organism evidence="3 4">
    <name type="scientific">Staphylococcus arlettae</name>
    <dbReference type="NCBI Taxonomy" id="29378"/>
    <lineage>
        <taxon>Bacteria</taxon>
        <taxon>Bacillati</taxon>
        <taxon>Bacillota</taxon>
        <taxon>Bacilli</taxon>
        <taxon>Bacillales</taxon>
        <taxon>Staphylococcaceae</taxon>
        <taxon>Staphylococcus</taxon>
    </lineage>
</organism>
<evidence type="ECO:0000313" key="2">
    <source>
        <dbReference type="EMBL" id="GEQ00545.1"/>
    </source>
</evidence>
<gene>
    <name evidence="3" type="ORF">NCTC12413_00234</name>
    <name evidence="2" type="ORF">SAR03_15820</name>
</gene>
<evidence type="ECO:0000256" key="1">
    <source>
        <dbReference type="SAM" id="Phobius"/>
    </source>
</evidence>
<dbReference type="Pfam" id="PF05552">
    <property type="entry name" value="MS_channel_1st_1"/>
    <property type="match status" value="2"/>
</dbReference>
<name>A0A2T7BSV5_9STAP</name>
<dbReference type="STRING" id="1212545.SARL_05912"/>
<dbReference type="PANTHER" id="PTHR30221">
    <property type="entry name" value="SMALL-CONDUCTANCE MECHANOSENSITIVE CHANNEL"/>
    <property type="match status" value="1"/>
</dbReference>
<sequence>MSKIIDSLMGALDSIIAFLPNLIGAIILLLIAWIIAVIVKKVIVKALGALGFEAWLQKKGLVDADSGKSESEGIIQTFGKLAYFLVFLLFLPSVFDQLNMKSVSNPIKGMMTSIFEFAPKIIVAVIILVLGIFIAKVLGTLVKNILSGFNVSRFNKYVNFGDNKESIDIPVAVGWVITTLIGIFFTVQALNTVNLSVLNQIGEAIIGYLPLVISGAIILALGFIGGNLLAKLINKSTGNAMLAEIVKYLVIIVSVFMTLDQLNFAQSIVNVAFLLILGAVSVAFAIAFGIGGKSFAEKQLNKFSEKIESKNDQHDSNK</sequence>